<dbReference type="InterPro" id="IPR002641">
    <property type="entry name" value="PNPLA_dom"/>
</dbReference>
<feature type="transmembrane region" description="Helical" evidence="4">
    <location>
        <begin position="1103"/>
        <end position="1122"/>
    </location>
</feature>
<feature type="domain" description="PNPLA" evidence="5">
    <location>
        <begin position="165"/>
        <end position="460"/>
    </location>
</feature>
<dbReference type="Gene3D" id="3.40.1090.10">
    <property type="entry name" value="Cytosolic phospholipase A2 catalytic domain"/>
    <property type="match status" value="1"/>
</dbReference>
<evidence type="ECO:0000313" key="6">
    <source>
        <dbReference type="EMBL" id="RXZ49698.1"/>
    </source>
</evidence>
<evidence type="ECO:0000256" key="1">
    <source>
        <dbReference type="ARBA" id="ARBA00023098"/>
    </source>
</evidence>
<dbReference type="GO" id="GO:0016042">
    <property type="term" value="P:lipid catabolic process"/>
    <property type="evidence" value="ECO:0007669"/>
    <property type="project" value="UniProtKB-UniRule"/>
</dbReference>
<keyword evidence="4" id="KW-0812">Transmembrane</keyword>
<feature type="compositionally biased region" description="Low complexity" evidence="3">
    <location>
        <begin position="936"/>
        <end position="954"/>
    </location>
</feature>
<feature type="region of interest" description="Disordered" evidence="3">
    <location>
        <begin position="924"/>
        <end position="954"/>
    </location>
</feature>
<feature type="active site" description="Nucleophile" evidence="2">
    <location>
        <position position="243"/>
    </location>
</feature>
<dbReference type="Pfam" id="PF11856">
    <property type="entry name" value="DUF3376"/>
    <property type="match status" value="1"/>
</dbReference>
<feature type="transmembrane region" description="Helical" evidence="4">
    <location>
        <begin position="1162"/>
        <end position="1183"/>
    </location>
</feature>
<keyword evidence="7" id="KW-1185">Reference proteome</keyword>
<proteinExistence type="predicted"/>
<keyword evidence="4" id="KW-0472">Membrane</keyword>
<keyword evidence="2" id="KW-0442">Lipid degradation</keyword>
<name>A0A4Q2JU83_9MICO</name>
<feature type="region of interest" description="Disordered" evidence="3">
    <location>
        <begin position="58"/>
        <end position="77"/>
    </location>
</feature>
<feature type="transmembrane region" description="Helical" evidence="4">
    <location>
        <begin position="1048"/>
        <end position="1071"/>
    </location>
</feature>
<dbReference type="OrthoDB" id="8728704at2"/>
<protein>
    <submittedName>
        <fullName evidence="6">DUF3376 domain-containing protein</fullName>
    </submittedName>
</protein>
<dbReference type="InterPro" id="IPR024282">
    <property type="entry name" value="DUF3376"/>
</dbReference>
<evidence type="ECO:0000313" key="7">
    <source>
        <dbReference type="Proteomes" id="UP000292881"/>
    </source>
</evidence>
<dbReference type="GO" id="GO:0016787">
    <property type="term" value="F:hydrolase activity"/>
    <property type="evidence" value="ECO:0007669"/>
    <property type="project" value="UniProtKB-UniRule"/>
</dbReference>
<comment type="caution">
    <text evidence="6">The sequence shown here is derived from an EMBL/GenBank/DDBJ whole genome shotgun (WGS) entry which is preliminary data.</text>
</comment>
<dbReference type="Pfam" id="PF01734">
    <property type="entry name" value="Patatin"/>
    <property type="match status" value="1"/>
</dbReference>
<feature type="transmembrane region" description="Helical" evidence="4">
    <location>
        <begin position="1248"/>
        <end position="1269"/>
    </location>
</feature>
<reference evidence="6 7" key="1">
    <citation type="submission" date="2019-01" db="EMBL/GenBank/DDBJ databases">
        <authorList>
            <person name="Li J."/>
        </authorList>
    </citation>
    <scope>NUCLEOTIDE SEQUENCE [LARGE SCALE GENOMIC DNA]</scope>
    <source>
        <strain evidence="6 7">CGMCC 4.7180</strain>
    </source>
</reference>
<dbReference type="InterPro" id="IPR016035">
    <property type="entry name" value="Acyl_Trfase/lysoPLipase"/>
</dbReference>
<feature type="short sequence motif" description="DGA/G" evidence="2">
    <location>
        <begin position="447"/>
        <end position="449"/>
    </location>
</feature>
<dbReference type="SUPFAM" id="SSF52151">
    <property type="entry name" value="FabD/lysophospholipase-like"/>
    <property type="match status" value="1"/>
</dbReference>
<accession>A0A4Q2JU83</accession>
<evidence type="ECO:0000259" key="5">
    <source>
        <dbReference type="PROSITE" id="PS51635"/>
    </source>
</evidence>
<sequence length="1320" mass="142847">MPPPSSTFAIPSRSSSASSAMATLRGRSSVRSTIQAPPIEGVREPPTSMRRLLPTIRAEPTPRGTPLWGQSRAPGGTAVPRWEQVAHPACRADPEAPARAVHPRSVMVRSDASPASAPVASTARVTTSERPVRLVVVGAEERVDDVLERHPGAMPSFNRTLRVALAMRGGVSLAVWIGGTVAELDLLRRIRLFDVGDETLALVPETAERPLTDPVLARLQAYAEMLDAAGYDRVEFDLLAGASAGGLNAVVYAVAQRAGTGLDRLLSTWGSVGGFWGLLHPPGARGILALMQGEKYFRAETGRALVEIYDTDDRHPDLVSEYTAVDLSVTVIDATDEYEEDANEGRGHFRFVGEDAHRLDNRIPARRRELEAVDPSVRDDDLTNLSRLALAARSTSSLPGGFEPAAIDSFQGDAGAGDEADIDGGPGMRFAFAGHRSEASTPYRVVDGAVFDNVPIERALRAARSRVSDRRADRAMIFLDPEPDPPLGGRVDWDPNASRFFRAIKAMFDRQLRRESVAREVAELERFNTAQQVARARFESAAPLVASALVDPSGVTARRPAYLRALSVDLADHLAETIAAPSLWQLHSSLEHRRRYRPIPLVKLTALAEVATERVAALPPTQRDAFARSPLALADAANCVLGWSRALEALPAASGARHGFAFGEVRASAYAALTAAIAWRDRITVRVLETTAAFAERGDDPTVDDLRDWIDLWLAESRRYRERDLWDGLDTAVALLRIATVNVERELAVGARELTPEWAASPWRPLASSPMLSAVDLPPLYHSAGIPPALSSVRYWAIGVDEPPADPQEFRALVADQWYAMLGRVLRRGDLDPTEAAAAITAASTEVVLDRGSKLAGYGVGNFLGFLARDWRVNDWWWGRLDGAAGIARFLTSLAPDAIRTEHAVRVLQDAVLAEADEPEVVGRDLSPLEPASPPATADGVTEGTTTATPEAGTARRARLRAGTDTIFNLDPSYRFAIASRAVRLLDRVVVQPVRAGTRWLAWAALFLLRPLLVPLPTVFDPPRLALVSGFAAAVAWLLTWDDIERDSIWWLGVALVSGLVAIAVIAGSVASRLRHWSAVADALDGDLGTAAREARHRALRPTWSFAGVAIASVLPFMIAIIGSNFLLMLLCLGVTVVLTAIAVRAAGAATRARLPGRDGRTIAMISIFALLGGVLPFVQLATEYVTRDRTPEALEVPQELNWVALAIGAAAVTIALTWDWLRIRYRPPVVDEDGEGEGGRRVNRINLVNWCSVTILSVLAGLTAYAIAKFLTVGIASLLADTIAATAFIVAWANVVWWMPDGIRRLPRIEDRVDRAPMD</sequence>
<evidence type="ECO:0000256" key="2">
    <source>
        <dbReference type="PROSITE-ProRule" id="PRU01161"/>
    </source>
</evidence>
<keyword evidence="2" id="KW-0378">Hydrolase</keyword>
<dbReference type="PROSITE" id="PS51635">
    <property type="entry name" value="PNPLA"/>
    <property type="match status" value="1"/>
</dbReference>
<comment type="caution">
    <text evidence="2">Lacks conserved residue(s) required for the propagation of feature annotation.</text>
</comment>
<feature type="compositionally biased region" description="Low complexity" evidence="3">
    <location>
        <begin position="1"/>
        <end position="22"/>
    </location>
</feature>
<feature type="region of interest" description="Disordered" evidence="3">
    <location>
        <begin position="1"/>
        <end position="31"/>
    </location>
</feature>
<feature type="short sequence motif" description="GXSXG" evidence="2">
    <location>
        <begin position="241"/>
        <end position="245"/>
    </location>
</feature>
<dbReference type="Proteomes" id="UP000292881">
    <property type="component" value="Unassembled WGS sequence"/>
</dbReference>
<feature type="transmembrane region" description="Helical" evidence="4">
    <location>
        <begin position="1275"/>
        <end position="1299"/>
    </location>
</feature>
<evidence type="ECO:0000256" key="3">
    <source>
        <dbReference type="SAM" id="MobiDB-lite"/>
    </source>
</evidence>
<feature type="transmembrane region" description="Helical" evidence="4">
    <location>
        <begin position="1128"/>
        <end position="1150"/>
    </location>
</feature>
<keyword evidence="4" id="KW-1133">Transmembrane helix</keyword>
<feature type="transmembrane region" description="Helical" evidence="4">
    <location>
        <begin position="1203"/>
        <end position="1222"/>
    </location>
</feature>
<feature type="active site" description="Proton acceptor" evidence="2">
    <location>
        <position position="447"/>
    </location>
</feature>
<evidence type="ECO:0000256" key="4">
    <source>
        <dbReference type="SAM" id="Phobius"/>
    </source>
</evidence>
<dbReference type="EMBL" id="SDPL01000071">
    <property type="protein sequence ID" value="RXZ49698.1"/>
    <property type="molecule type" value="Genomic_DNA"/>
</dbReference>
<gene>
    <name evidence="6" type="ORF">ESO86_05760</name>
</gene>
<keyword evidence="1 2" id="KW-0443">Lipid metabolism</keyword>
<organism evidence="6 7">
    <name type="scientific">Agromyces binzhouensis</name>
    <dbReference type="NCBI Taxonomy" id="1817495"/>
    <lineage>
        <taxon>Bacteria</taxon>
        <taxon>Bacillati</taxon>
        <taxon>Actinomycetota</taxon>
        <taxon>Actinomycetes</taxon>
        <taxon>Micrococcales</taxon>
        <taxon>Microbacteriaceae</taxon>
        <taxon>Agromyces</taxon>
    </lineage>
</organism>